<dbReference type="RefSeq" id="WP_353628042.1">
    <property type="nucleotide sequence ID" value="NZ_CP159193.1"/>
</dbReference>
<reference evidence="1" key="1">
    <citation type="journal article" date="2020" name="Int. J. Syst. Evol. Microbiol.">
        <title>Notification of changes in taxonomic opinion previously published outside the IJSEM.</title>
        <authorList>
            <person name="Oren A."/>
            <person name="Garrity G."/>
        </authorList>
    </citation>
    <scope>NUCLEOTIDE SEQUENCE</scope>
    <source>
        <strain evidence="1">TCYB15</strain>
    </source>
</reference>
<organism evidence="1">
    <name type="scientific">Sulfitobacter sp. TCYB15</name>
    <dbReference type="NCBI Taxonomy" id="3229275"/>
    <lineage>
        <taxon>Bacteria</taxon>
        <taxon>Pseudomonadati</taxon>
        <taxon>Pseudomonadota</taxon>
        <taxon>Alphaproteobacteria</taxon>
        <taxon>Rhodobacterales</taxon>
        <taxon>Roseobacteraceae</taxon>
        <taxon>Sulfitobacter</taxon>
    </lineage>
</organism>
<name>A0AAU8C3H0_9RHOB</name>
<protein>
    <submittedName>
        <fullName evidence="1">Uncharacterized protein</fullName>
    </submittedName>
</protein>
<reference evidence="1" key="2">
    <citation type="submission" date="2024-06" db="EMBL/GenBank/DDBJ databases">
        <authorList>
            <person name="Deng Y."/>
        </authorList>
    </citation>
    <scope>NUCLEOTIDE SEQUENCE</scope>
    <source>
        <strain evidence="1">TCYB15</strain>
    </source>
</reference>
<dbReference type="AlphaFoldDB" id="A0AAU8C3H0"/>
<dbReference type="EMBL" id="CP159193">
    <property type="protein sequence ID" value="XCF10285.1"/>
    <property type="molecule type" value="Genomic_DNA"/>
</dbReference>
<accession>A0AAU8C3H0</accession>
<evidence type="ECO:0000313" key="1">
    <source>
        <dbReference type="EMBL" id="XCF10285.1"/>
    </source>
</evidence>
<sequence length="146" mass="15818">MERPFTSGTEVTPMAAACYPLARAAATGIEQDVLDLISPKPKRMAQELAVLLQRGAIFDKGVLAKLHDLVGVLDAEIIEGTYVDTHYDHSAENVSDTQEYGMERLTPEADRLTNALGVLVELYVTLSAVHDLLRAEKALQGLRAAA</sequence>
<proteinExistence type="predicted"/>
<dbReference type="KEGG" id="suly:ABM428_00125"/>
<gene>
    <name evidence="1" type="ORF">ABM428_00125</name>
</gene>